<keyword evidence="5 7" id="KW-0238">DNA-binding</keyword>
<dbReference type="Gene3D" id="1.20.120.1810">
    <property type="match status" value="1"/>
</dbReference>
<dbReference type="PROSITE" id="PS00715">
    <property type="entry name" value="SIGMA70_1"/>
    <property type="match status" value="1"/>
</dbReference>
<dbReference type="PANTHER" id="PTHR30376:SF3">
    <property type="entry name" value="RNA POLYMERASE SIGMA FACTOR RPOH"/>
    <property type="match status" value="1"/>
</dbReference>
<evidence type="ECO:0000256" key="1">
    <source>
        <dbReference type="ARBA" id="ARBA00007788"/>
    </source>
</evidence>
<dbReference type="FunFam" id="1.10.10.10:FF:000197">
    <property type="entry name" value="RNA polymerase sigma factor"/>
    <property type="match status" value="1"/>
</dbReference>
<dbReference type="InterPro" id="IPR007630">
    <property type="entry name" value="RNA_pol_sigma70_r4"/>
</dbReference>
<reference evidence="9 10" key="1">
    <citation type="submission" date="2016-10" db="EMBL/GenBank/DDBJ databases">
        <authorList>
            <person name="de Groot N.N."/>
        </authorList>
    </citation>
    <scope>NUCLEOTIDE SEQUENCE [LARGE SCALE GENOMIC DNA]</scope>
    <source>
        <strain evidence="9 10">CGMCC 1.6134</strain>
    </source>
</reference>
<dbReference type="PIRSF" id="PIRSF000770">
    <property type="entry name" value="RNA_pol_sigma-SigE/K"/>
    <property type="match status" value="1"/>
</dbReference>
<keyword evidence="4 7" id="KW-0731">Sigma factor</keyword>
<dbReference type="InterPro" id="IPR050813">
    <property type="entry name" value="Sigma-70_Factor"/>
</dbReference>
<dbReference type="Pfam" id="PF04542">
    <property type="entry name" value="Sigma70_r2"/>
    <property type="match status" value="1"/>
</dbReference>
<keyword evidence="6 7" id="KW-0804">Transcription</keyword>
<dbReference type="AlphaFoldDB" id="A0A1I4JG86"/>
<dbReference type="EMBL" id="FOTY01000003">
    <property type="protein sequence ID" value="SFL65251.1"/>
    <property type="molecule type" value="Genomic_DNA"/>
</dbReference>
<dbReference type="NCBIfam" id="TIGR02846">
    <property type="entry name" value="spore_sigmaK"/>
    <property type="match status" value="1"/>
</dbReference>
<dbReference type="InterPro" id="IPR013324">
    <property type="entry name" value="RNA_pol_sigma_r3/r4-like"/>
</dbReference>
<dbReference type="Pfam" id="PF04545">
    <property type="entry name" value="Sigma70_r4"/>
    <property type="match status" value="1"/>
</dbReference>
<dbReference type="STRING" id="266892.SAMN04488054_103132"/>
<dbReference type="InterPro" id="IPR000943">
    <property type="entry name" value="RNA_pol_sigma70"/>
</dbReference>
<keyword evidence="2" id="KW-0749">Sporulation</keyword>
<dbReference type="NCBIfam" id="NF004471">
    <property type="entry name" value="PRK05803.1"/>
    <property type="match status" value="1"/>
</dbReference>
<dbReference type="InterPro" id="IPR036388">
    <property type="entry name" value="WH-like_DNA-bd_sf"/>
</dbReference>
<accession>A0A1I4JG86</accession>
<dbReference type="InterPro" id="IPR013325">
    <property type="entry name" value="RNA_pol_sigma_r2"/>
</dbReference>
<dbReference type="NCBIfam" id="TIGR02937">
    <property type="entry name" value="sigma70-ECF"/>
    <property type="match status" value="1"/>
</dbReference>
<evidence type="ECO:0000256" key="7">
    <source>
        <dbReference type="RuleBase" id="RU362124"/>
    </source>
</evidence>
<dbReference type="GO" id="GO:0003677">
    <property type="term" value="F:DNA binding"/>
    <property type="evidence" value="ECO:0007669"/>
    <property type="project" value="UniProtKB-KW"/>
</dbReference>
<dbReference type="InterPro" id="IPR007627">
    <property type="entry name" value="RNA_pol_sigma70_r2"/>
</dbReference>
<evidence type="ECO:0000256" key="4">
    <source>
        <dbReference type="ARBA" id="ARBA00023082"/>
    </source>
</evidence>
<dbReference type="SUPFAM" id="SSF88946">
    <property type="entry name" value="Sigma2 domain of RNA polymerase sigma factors"/>
    <property type="match status" value="1"/>
</dbReference>
<dbReference type="OrthoDB" id="9809557at2"/>
<dbReference type="PROSITE" id="PS00716">
    <property type="entry name" value="SIGMA70_2"/>
    <property type="match status" value="1"/>
</dbReference>
<evidence type="ECO:0000256" key="2">
    <source>
        <dbReference type="ARBA" id="ARBA00022969"/>
    </source>
</evidence>
<dbReference type="GO" id="GO:0030435">
    <property type="term" value="P:sporulation resulting in formation of a cellular spore"/>
    <property type="evidence" value="ECO:0007669"/>
    <property type="project" value="UniProtKB-KW"/>
</dbReference>
<organism evidence="9 10">
    <name type="scientific">Salibacterium qingdaonense</name>
    <dbReference type="NCBI Taxonomy" id="266892"/>
    <lineage>
        <taxon>Bacteria</taxon>
        <taxon>Bacillati</taxon>
        <taxon>Bacillota</taxon>
        <taxon>Bacilli</taxon>
        <taxon>Bacillales</taxon>
        <taxon>Bacillaceae</taxon>
    </lineage>
</organism>
<evidence type="ECO:0000256" key="3">
    <source>
        <dbReference type="ARBA" id="ARBA00023015"/>
    </source>
</evidence>
<dbReference type="PROSITE" id="PS50943">
    <property type="entry name" value="HTH_CROC1"/>
    <property type="match status" value="1"/>
</dbReference>
<name>A0A1I4JG86_9BACI</name>
<gene>
    <name evidence="9" type="ORF">SAMN04488054_103132</name>
</gene>
<dbReference type="RefSeq" id="WP_090925697.1">
    <property type="nucleotide sequence ID" value="NZ_FOTY01000003.1"/>
</dbReference>
<protein>
    <recommendedName>
        <fullName evidence="7">RNA polymerase sigma factor</fullName>
    </recommendedName>
</protein>
<dbReference type="InterPro" id="IPR014209">
    <property type="entry name" value="RNA_pol_sigma-K"/>
</dbReference>
<dbReference type="GO" id="GO:0016987">
    <property type="term" value="F:sigma factor activity"/>
    <property type="evidence" value="ECO:0007669"/>
    <property type="project" value="UniProtKB-KW"/>
</dbReference>
<comment type="function">
    <text evidence="7">Sigma factors are initiation factors that promote the attachment of RNA polymerase to specific initiation sites and are then released.</text>
</comment>
<proteinExistence type="inferred from homology"/>
<dbReference type="CDD" id="cd06171">
    <property type="entry name" value="Sigma70_r4"/>
    <property type="match status" value="1"/>
</dbReference>
<dbReference type="SUPFAM" id="SSF88659">
    <property type="entry name" value="Sigma3 and sigma4 domains of RNA polymerase sigma factors"/>
    <property type="match status" value="1"/>
</dbReference>
<dbReference type="InterPro" id="IPR014284">
    <property type="entry name" value="RNA_pol_sigma-70_dom"/>
</dbReference>
<evidence type="ECO:0000256" key="5">
    <source>
        <dbReference type="ARBA" id="ARBA00023125"/>
    </source>
</evidence>
<sequence>MSGIVAAALLIMKELAMFVSYVKNNAFPQPLPKEEEKIHLERMQQGDQYSRNLLIEHNLRLVAHIVKKFENAKEDTEDLISIGTIGLIKGIESYSPEKGTKLATYAARCVENEILMHLRALKKVKKDISLHDPIGSDKEGNEISLIDVLEEDGPDVADLIQLNMEKKQVVAFMDVLDEREKEVIVFRFGLEKEKERTQREIAKELGISRSYVSRIEKRALLKLFQEFYKQQKYGSSAGNNKINFMK</sequence>
<feature type="domain" description="HTH cro/C1-type" evidence="8">
    <location>
        <begin position="192"/>
        <end position="217"/>
    </location>
</feature>
<dbReference type="Proteomes" id="UP000199668">
    <property type="component" value="Unassembled WGS sequence"/>
</dbReference>
<dbReference type="GO" id="GO:0006352">
    <property type="term" value="P:DNA-templated transcription initiation"/>
    <property type="evidence" value="ECO:0007669"/>
    <property type="project" value="InterPro"/>
</dbReference>
<keyword evidence="3 7" id="KW-0805">Transcription regulation</keyword>
<dbReference type="Gene3D" id="1.10.10.10">
    <property type="entry name" value="Winged helix-like DNA-binding domain superfamily/Winged helix DNA-binding domain"/>
    <property type="match status" value="1"/>
</dbReference>
<evidence type="ECO:0000313" key="9">
    <source>
        <dbReference type="EMBL" id="SFL65251.1"/>
    </source>
</evidence>
<dbReference type="PANTHER" id="PTHR30376">
    <property type="entry name" value="SIGMA FACTOR RPOH HEAT SHOCK RELATED"/>
    <property type="match status" value="1"/>
</dbReference>
<evidence type="ECO:0000256" key="6">
    <source>
        <dbReference type="ARBA" id="ARBA00023163"/>
    </source>
</evidence>
<dbReference type="InterPro" id="IPR001387">
    <property type="entry name" value="Cro/C1-type_HTH"/>
</dbReference>
<dbReference type="PRINTS" id="PR00046">
    <property type="entry name" value="SIGMA70FCT"/>
</dbReference>
<keyword evidence="10" id="KW-1185">Reference proteome</keyword>
<evidence type="ECO:0000313" key="10">
    <source>
        <dbReference type="Proteomes" id="UP000199668"/>
    </source>
</evidence>
<comment type="similarity">
    <text evidence="1 7">Belongs to the sigma-70 factor family.</text>
</comment>
<dbReference type="FunFam" id="1.20.120.1810:FF:000003">
    <property type="entry name" value="RNA polymerase sigma factor"/>
    <property type="match status" value="1"/>
</dbReference>
<evidence type="ECO:0000259" key="8">
    <source>
        <dbReference type="PROSITE" id="PS50943"/>
    </source>
</evidence>